<dbReference type="SMART" id="SM00966">
    <property type="entry name" value="SpoVT_AbrB"/>
    <property type="match status" value="1"/>
</dbReference>
<dbReference type="InterPro" id="IPR037914">
    <property type="entry name" value="SpoVT-AbrB_sf"/>
</dbReference>
<keyword evidence="1 3" id="KW-0238">DNA-binding</keyword>
<proteinExistence type="predicted"/>
<dbReference type="EMBL" id="DRTT01000030">
    <property type="protein sequence ID" value="HHF98070.1"/>
    <property type="molecule type" value="Genomic_DNA"/>
</dbReference>
<name>A0A7V5LZ12_UNCAE</name>
<gene>
    <name evidence="3" type="ORF">ENL39_01090</name>
</gene>
<organism evidence="3">
    <name type="scientific">Aerophobetes bacterium</name>
    <dbReference type="NCBI Taxonomy" id="2030807"/>
    <lineage>
        <taxon>Bacteria</taxon>
        <taxon>Candidatus Aerophobota</taxon>
    </lineage>
</organism>
<dbReference type="Gene3D" id="2.10.260.10">
    <property type="match status" value="1"/>
</dbReference>
<dbReference type="PANTHER" id="PTHR34860:SF6">
    <property type="entry name" value="REPRESSOR-LIKE PROTEIN SSO7C3"/>
    <property type="match status" value="1"/>
</dbReference>
<comment type="caution">
    <text evidence="3">The sequence shown here is derived from an EMBL/GenBank/DDBJ whole genome shotgun (WGS) entry which is preliminary data.</text>
</comment>
<sequence>MKGESKMPTVKILRNGQLTLPAKLRKALDLKEGDLLNAELEENKIILKPLTVIERDKIRKRFFQLVEENWKKNKDLKPKEVEKIVKEEMEKVRKKAK</sequence>
<dbReference type="InterPro" id="IPR052975">
    <property type="entry name" value="Repressor-like_regulatory"/>
</dbReference>
<dbReference type="SUPFAM" id="SSF89447">
    <property type="entry name" value="AbrB/MazE/MraZ-like"/>
    <property type="match status" value="1"/>
</dbReference>
<evidence type="ECO:0000259" key="2">
    <source>
        <dbReference type="PROSITE" id="PS51740"/>
    </source>
</evidence>
<protein>
    <submittedName>
        <fullName evidence="3">AbrB/MazE/SpoVT family DNA-binding domain-containing protein</fullName>
    </submittedName>
</protein>
<evidence type="ECO:0000256" key="1">
    <source>
        <dbReference type="PROSITE-ProRule" id="PRU01076"/>
    </source>
</evidence>
<dbReference type="Pfam" id="PF04014">
    <property type="entry name" value="MazE_antitoxin"/>
    <property type="match status" value="1"/>
</dbReference>
<feature type="domain" description="SpoVT-AbrB" evidence="2">
    <location>
        <begin position="7"/>
        <end position="52"/>
    </location>
</feature>
<dbReference type="InterPro" id="IPR007159">
    <property type="entry name" value="SpoVT-AbrB_dom"/>
</dbReference>
<dbReference type="GO" id="GO:0003677">
    <property type="term" value="F:DNA binding"/>
    <property type="evidence" value="ECO:0007669"/>
    <property type="project" value="UniProtKB-UniRule"/>
</dbReference>
<dbReference type="PROSITE" id="PS51740">
    <property type="entry name" value="SPOVT_ABRB"/>
    <property type="match status" value="1"/>
</dbReference>
<dbReference type="PANTHER" id="PTHR34860">
    <property type="entry name" value="REPRESSOR-LIKE PROTEIN SSO7C3"/>
    <property type="match status" value="1"/>
</dbReference>
<reference evidence="3" key="1">
    <citation type="journal article" date="2020" name="mSystems">
        <title>Genome- and Community-Level Interaction Insights into Carbon Utilization and Element Cycling Functions of Hydrothermarchaeota in Hydrothermal Sediment.</title>
        <authorList>
            <person name="Zhou Z."/>
            <person name="Liu Y."/>
            <person name="Xu W."/>
            <person name="Pan J."/>
            <person name="Luo Z.H."/>
            <person name="Li M."/>
        </authorList>
    </citation>
    <scope>NUCLEOTIDE SEQUENCE [LARGE SCALE GENOMIC DNA]</scope>
    <source>
        <strain evidence="3">HyVt-92</strain>
    </source>
</reference>
<accession>A0A7V5LZ12</accession>
<dbReference type="Proteomes" id="UP000886070">
    <property type="component" value="Unassembled WGS sequence"/>
</dbReference>
<dbReference type="AlphaFoldDB" id="A0A7V5LZ12"/>
<dbReference type="NCBIfam" id="TIGR01439">
    <property type="entry name" value="lp_hng_hel_AbrB"/>
    <property type="match status" value="1"/>
</dbReference>
<evidence type="ECO:0000313" key="3">
    <source>
        <dbReference type="EMBL" id="HHF98070.1"/>
    </source>
</evidence>